<dbReference type="EMBL" id="JARBHB010000007">
    <property type="protein sequence ID" value="KAJ8880067.1"/>
    <property type="molecule type" value="Genomic_DNA"/>
</dbReference>
<accession>A0ABQ9H6Z5</accession>
<evidence type="ECO:0000313" key="2">
    <source>
        <dbReference type="EMBL" id="KAJ8880067.1"/>
    </source>
</evidence>
<protein>
    <submittedName>
        <fullName evidence="2">Uncharacterized protein</fullName>
    </submittedName>
</protein>
<organism evidence="2 3">
    <name type="scientific">Dryococelus australis</name>
    <dbReference type="NCBI Taxonomy" id="614101"/>
    <lineage>
        <taxon>Eukaryota</taxon>
        <taxon>Metazoa</taxon>
        <taxon>Ecdysozoa</taxon>
        <taxon>Arthropoda</taxon>
        <taxon>Hexapoda</taxon>
        <taxon>Insecta</taxon>
        <taxon>Pterygota</taxon>
        <taxon>Neoptera</taxon>
        <taxon>Polyneoptera</taxon>
        <taxon>Phasmatodea</taxon>
        <taxon>Verophasmatodea</taxon>
        <taxon>Anareolatae</taxon>
        <taxon>Phasmatidae</taxon>
        <taxon>Eurycanthinae</taxon>
        <taxon>Dryococelus</taxon>
    </lineage>
</organism>
<evidence type="ECO:0000256" key="1">
    <source>
        <dbReference type="SAM" id="MobiDB-lite"/>
    </source>
</evidence>
<feature type="region of interest" description="Disordered" evidence="1">
    <location>
        <begin position="1"/>
        <end position="23"/>
    </location>
</feature>
<keyword evidence="3" id="KW-1185">Reference proteome</keyword>
<dbReference type="Proteomes" id="UP001159363">
    <property type="component" value="Chromosome 6"/>
</dbReference>
<sequence length="318" mass="33950">MRKSGVTRPGIEPGSPCEGSMLTAQPPWLPTVSVLREDDAVLTGGGGGEEDRKWRLSGKLVSWPQAEVVDLTACLPRFLPEDPPSAFIVQRPLPCVHAVRLEHCSPLQSLELSGDGALDVRGNVILIVPVPLDLTRRGKLQIRCHGSCPAHLHNDRGQRLCVMGQVSSALAQLATAGCPVPQLDHSVSVAIVWCYRESDSETSSYWLGELVRTRTPGARCCDRTLGEESPAGVLFTCQCEEKCSSLGGGRLTAESLVEVGVTQFLSRGPHVQICAPGLRRCDSSKGYALAFIKLWRAGGGTPGGGGRGVGAISWPREN</sequence>
<name>A0ABQ9H6Z5_9NEOP</name>
<gene>
    <name evidence="2" type="ORF">PR048_020690</name>
</gene>
<evidence type="ECO:0000313" key="3">
    <source>
        <dbReference type="Proteomes" id="UP001159363"/>
    </source>
</evidence>
<comment type="caution">
    <text evidence="2">The sequence shown here is derived from an EMBL/GenBank/DDBJ whole genome shotgun (WGS) entry which is preliminary data.</text>
</comment>
<proteinExistence type="predicted"/>
<reference evidence="2 3" key="1">
    <citation type="submission" date="2023-02" db="EMBL/GenBank/DDBJ databases">
        <title>LHISI_Scaffold_Assembly.</title>
        <authorList>
            <person name="Stuart O.P."/>
            <person name="Cleave R."/>
            <person name="Magrath M.J.L."/>
            <person name="Mikheyev A.S."/>
        </authorList>
    </citation>
    <scope>NUCLEOTIDE SEQUENCE [LARGE SCALE GENOMIC DNA]</scope>
    <source>
        <strain evidence="2">Daus_M_001</strain>
        <tissue evidence="2">Leg muscle</tissue>
    </source>
</reference>